<dbReference type="CDD" id="cd01040">
    <property type="entry name" value="Mb-like"/>
    <property type="match status" value="1"/>
</dbReference>
<dbReference type="WBParaSite" id="TCNE_0000015401-mRNA-1">
    <property type="protein sequence ID" value="TCNE_0000015401-mRNA-1"/>
    <property type="gene ID" value="TCNE_0000015401"/>
</dbReference>
<dbReference type="GO" id="GO:0019825">
    <property type="term" value="F:oxygen binding"/>
    <property type="evidence" value="ECO:0007669"/>
    <property type="project" value="InterPro"/>
</dbReference>
<evidence type="ECO:0000256" key="3">
    <source>
        <dbReference type="ARBA" id="ARBA00023004"/>
    </source>
</evidence>
<keyword evidence="8" id="KW-1185">Reference proteome</keyword>
<dbReference type="SUPFAM" id="SSF46458">
    <property type="entry name" value="Globin-like"/>
    <property type="match status" value="1"/>
</dbReference>
<comment type="similarity">
    <text evidence="4">Belongs to the globin family.</text>
</comment>
<feature type="region of interest" description="Disordered" evidence="5">
    <location>
        <begin position="29"/>
        <end position="85"/>
    </location>
</feature>
<dbReference type="PANTHER" id="PTHR46458:SF7">
    <property type="entry name" value="GLOBIN DOMAIN-CONTAINING PROTEIN"/>
    <property type="match status" value="1"/>
</dbReference>
<organism evidence="8 9">
    <name type="scientific">Toxocara canis</name>
    <name type="common">Canine roundworm</name>
    <dbReference type="NCBI Taxonomy" id="6265"/>
    <lineage>
        <taxon>Eukaryota</taxon>
        <taxon>Metazoa</taxon>
        <taxon>Ecdysozoa</taxon>
        <taxon>Nematoda</taxon>
        <taxon>Chromadorea</taxon>
        <taxon>Rhabditida</taxon>
        <taxon>Spirurina</taxon>
        <taxon>Ascaridomorpha</taxon>
        <taxon>Ascaridoidea</taxon>
        <taxon>Toxocaridae</taxon>
        <taxon>Toxocara</taxon>
    </lineage>
</organism>
<evidence type="ECO:0000313" key="8">
    <source>
        <dbReference type="Proteomes" id="UP000050794"/>
    </source>
</evidence>
<keyword evidence="1 4" id="KW-0349">Heme</keyword>
<dbReference type="Pfam" id="PF00042">
    <property type="entry name" value="Globin"/>
    <property type="match status" value="1"/>
</dbReference>
<keyword evidence="3" id="KW-0408">Iron</keyword>
<dbReference type="PROSITE" id="PS01033">
    <property type="entry name" value="GLOBIN"/>
    <property type="match status" value="1"/>
</dbReference>
<dbReference type="GO" id="GO:0005344">
    <property type="term" value="F:oxygen carrier activity"/>
    <property type="evidence" value="ECO:0007669"/>
    <property type="project" value="UniProtKB-KW"/>
</dbReference>
<keyword evidence="4" id="KW-0561">Oxygen transport</keyword>
<dbReference type="GO" id="GO:0046872">
    <property type="term" value="F:metal ion binding"/>
    <property type="evidence" value="ECO:0007669"/>
    <property type="project" value="UniProtKB-KW"/>
</dbReference>
<keyword evidence="2" id="KW-0479">Metal-binding</keyword>
<feature type="domain" description="Globin" evidence="6">
    <location>
        <begin position="178"/>
        <end position="330"/>
    </location>
</feature>
<dbReference type="Proteomes" id="UP000050794">
    <property type="component" value="Unassembled WGS sequence"/>
</dbReference>
<proteinExistence type="inferred from homology"/>
<sequence length="339" mass="39120">MHKHKYFKKLQVSVSFADDPSTSKIIFHDRILEEEEEENKEDEVEKQDDASSAELNERRRSFELPKATDRLKSPHLSPHRDDLNEEDRRRFEQLAMRRQSNIQVSSLSFGLVHSGIFFCSFQPFRCAVLMGTVSKIHFVPNVHLRQLSRTAHKRKLAAVFFQFVQSVSGRRTSTTLLPLTPAQIHLVRSLWRQVYVTKGPTVIGSTLFHRIFFKSIKTKEQFRKCPVPAQFPNHDSFSKAHCKAAAELIGQIVENLDNLESVTDELLRIGTVHAQISNGQLSGKLWNLVAETFIDCTLEWGDKRCRSETVRKAWALIIAFTFEKVKEGHAVEVHFRFTF</sequence>
<dbReference type="GO" id="GO:0020037">
    <property type="term" value="F:heme binding"/>
    <property type="evidence" value="ECO:0007669"/>
    <property type="project" value="InterPro"/>
</dbReference>
<evidence type="ECO:0000256" key="1">
    <source>
        <dbReference type="ARBA" id="ARBA00022617"/>
    </source>
</evidence>
<reference evidence="9" key="1">
    <citation type="submission" date="2016-06" db="UniProtKB">
        <authorList>
            <consortium name="WormBaseParasite"/>
        </authorList>
    </citation>
    <scope>IDENTIFICATION</scope>
</reference>
<dbReference type="InterPro" id="IPR009050">
    <property type="entry name" value="Globin-like_sf"/>
</dbReference>
<evidence type="ECO:0000256" key="5">
    <source>
        <dbReference type="SAM" id="MobiDB-lite"/>
    </source>
</evidence>
<dbReference type="EMBL" id="UYWY01000054">
    <property type="protein sequence ID" value="VDM23739.1"/>
    <property type="molecule type" value="Genomic_DNA"/>
</dbReference>
<dbReference type="InterPro" id="IPR000971">
    <property type="entry name" value="Globin"/>
</dbReference>
<feature type="compositionally biased region" description="Acidic residues" evidence="5">
    <location>
        <begin position="32"/>
        <end position="46"/>
    </location>
</feature>
<accession>A0A183TV85</accession>
<evidence type="ECO:0000313" key="9">
    <source>
        <dbReference type="WBParaSite" id="TCNE_0000015401-mRNA-1"/>
    </source>
</evidence>
<keyword evidence="4" id="KW-0813">Transport</keyword>
<feature type="compositionally biased region" description="Basic and acidic residues" evidence="5">
    <location>
        <begin position="55"/>
        <end position="85"/>
    </location>
</feature>
<dbReference type="Gene3D" id="1.10.490.10">
    <property type="entry name" value="Globins"/>
    <property type="match status" value="1"/>
</dbReference>
<name>A0A183TV85_TOXCA</name>
<evidence type="ECO:0000256" key="4">
    <source>
        <dbReference type="RuleBase" id="RU000356"/>
    </source>
</evidence>
<dbReference type="InterPro" id="IPR044399">
    <property type="entry name" value="Mb-like_M"/>
</dbReference>
<dbReference type="InterPro" id="IPR050532">
    <property type="entry name" value="Globin-like_OT"/>
</dbReference>
<evidence type="ECO:0000313" key="7">
    <source>
        <dbReference type="EMBL" id="VDM23739.1"/>
    </source>
</evidence>
<reference evidence="7 8" key="2">
    <citation type="submission" date="2018-11" db="EMBL/GenBank/DDBJ databases">
        <authorList>
            <consortium name="Pathogen Informatics"/>
        </authorList>
    </citation>
    <scope>NUCLEOTIDE SEQUENCE [LARGE SCALE GENOMIC DNA]</scope>
</reference>
<dbReference type="AlphaFoldDB" id="A0A183TV85"/>
<protein>
    <submittedName>
        <fullName evidence="9">GLOBIN domain-containing protein</fullName>
    </submittedName>
</protein>
<evidence type="ECO:0000256" key="2">
    <source>
        <dbReference type="ARBA" id="ARBA00022723"/>
    </source>
</evidence>
<evidence type="ECO:0000259" key="6">
    <source>
        <dbReference type="PROSITE" id="PS01033"/>
    </source>
</evidence>
<dbReference type="PANTHER" id="PTHR46458">
    <property type="entry name" value="BLR2807 PROTEIN"/>
    <property type="match status" value="1"/>
</dbReference>
<dbReference type="InterPro" id="IPR012292">
    <property type="entry name" value="Globin/Proto"/>
</dbReference>
<gene>
    <name evidence="7" type="ORF">TCNE_LOCUS155</name>
</gene>